<dbReference type="EMBL" id="LAZR01004326">
    <property type="protein sequence ID" value="KKN09623.1"/>
    <property type="molecule type" value="Genomic_DNA"/>
</dbReference>
<reference evidence="2" key="1">
    <citation type="journal article" date="2015" name="Nature">
        <title>Complex archaea that bridge the gap between prokaryotes and eukaryotes.</title>
        <authorList>
            <person name="Spang A."/>
            <person name="Saw J.H."/>
            <person name="Jorgensen S.L."/>
            <person name="Zaremba-Niedzwiedzka K."/>
            <person name="Martijn J."/>
            <person name="Lind A.E."/>
            <person name="van Eijk R."/>
            <person name="Schleper C."/>
            <person name="Guy L."/>
            <person name="Ettema T.J."/>
        </authorList>
    </citation>
    <scope>NUCLEOTIDE SEQUENCE</scope>
</reference>
<protein>
    <submittedName>
        <fullName evidence="2">Uncharacterized protein</fullName>
    </submittedName>
</protein>
<feature type="transmembrane region" description="Helical" evidence="1">
    <location>
        <begin position="107"/>
        <end position="128"/>
    </location>
</feature>
<organism evidence="2">
    <name type="scientific">marine sediment metagenome</name>
    <dbReference type="NCBI Taxonomy" id="412755"/>
    <lineage>
        <taxon>unclassified sequences</taxon>
        <taxon>metagenomes</taxon>
        <taxon>ecological metagenomes</taxon>
    </lineage>
</organism>
<feature type="transmembrane region" description="Helical" evidence="1">
    <location>
        <begin position="77"/>
        <end position="101"/>
    </location>
</feature>
<sequence>MGKLISYLSIIVLIDLIFLITGQLTQSSPTSVIINAVLDPANIEISQLFILLITGGISLLAVGAAVVVGVISRSFEIILFIPVAISLSVLIGDFATVFVYLASINVVWATVIMAPIMVLFVMTIVEWLRGKD</sequence>
<gene>
    <name evidence="2" type="ORF">LCGC14_1044780</name>
</gene>
<proteinExistence type="predicted"/>
<dbReference type="AlphaFoldDB" id="A0A0F9QWU5"/>
<keyword evidence="1" id="KW-0472">Membrane</keyword>
<evidence type="ECO:0000313" key="2">
    <source>
        <dbReference type="EMBL" id="KKN09623.1"/>
    </source>
</evidence>
<accession>A0A0F9QWU5</accession>
<evidence type="ECO:0000256" key="1">
    <source>
        <dbReference type="SAM" id="Phobius"/>
    </source>
</evidence>
<keyword evidence="1" id="KW-0812">Transmembrane</keyword>
<keyword evidence="1" id="KW-1133">Transmembrane helix</keyword>
<name>A0A0F9QWU5_9ZZZZ</name>
<comment type="caution">
    <text evidence="2">The sequence shown here is derived from an EMBL/GenBank/DDBJ whole genome shotgun (WGS) entry which is preliminary data.</text>
</comment>
<feature type="transmembrane region" description="Helical" evidence="1">
    <location>
        <begin position="45"/>
        <end position="70"/>
    </location>
</feature>
<feature type="transmembrane region" description="Helical" evidence="1">
    <location>
        <begin position="7"/>
        <end position="25"/>
    </location>
</feature>